<evidence type="ECO:0008006" key="4">
    <source>
        <dbReference type="Google" id="ProtNLM"/>
    </source>
</evidence>
<evidence type="ECO:0000313" key="2">
    <source>
        <dbReference type="EMBL" id="GMA86489.1"/>
    </source>
</evidence>
<gene>
    <name evidence="2" type="ORF">GCM10025868_17390</name>
</gene>
<dbReference type="Gene3D" id="1.10.150.240">
    <property type="entry name" value="Putative phosphatase, domain 2"/>
    <property type="match status" value="1"/>
</dbReference>
<proteinExistence type="predicted"/>
<dbReference type="EMBL" id="BSUZ01000001">
    <property type="protein sequence ID" value="GMA86489.1"/>
    <property type="molecule type" value="Genomic_DNA"/>
</dbReference>
<dbReference type="Proteomes" id="UP001157017">
    <property type="component" value="Unassembled WGS sequence"/>
</dbReference>
<name>A0ABQ6JFA8_9ACTN</name>
<feature type="region of interest" description="Disordered" evidence="1">
    <location>
        <begin position="43"/>
        <end position="64"/>
    </location>
</feature>
<dbReference type="InterPro" id="IPR036412">
    <property type="entry name" value="HAD-like_sf"/>
</dbReference>
<protein>
    <recommendedName>
        <fullName evidence="4">HAD family hydrolase</fullName>
    </recommendedName>
</protein>
<dbReference type="SUPFAM" id="SSF56784">
    <property type="entry name" value="HAD-like"/>
    <property type="match status" value="1"/>
</dbReference>
<accession>A0ABQ6JFA8</accession>
<comment type="caution">
    <text evidence="2">The sequence shown here is derived from an EMBL/GenBank/DDBJ whole genome shotgun (WGS) entry which is preliminary data.</text>
</comment>
<evidence type="ECO:0000256" key="1">
    <source>
        <dbReference type="SAM" id="MobiDB-lite"/>
    </source>
</evidence>
<dbReference type="InterPro" id="IPR023198">
    <property type="entry name" value="PGP-like_dom2"/>
</dbReference>
<sequence length="64" mass="7323">MTAALLDVDGTLVDSNYHHVIAWSRAFARHDLHPSLWQIHRAIGMGGDKPGRGRRRRRRRGAPR</sequence>
<reference evidence="3" key="1">
    <citation type="journal article" date="2019" name="Int. J. Syst. Evol. Microbiol.">
        <title>The Global Catalogue of Microorganisms (GCM) 10K type strain sequencing project: providing services to taxonomists for standard genome sequencing and annotation.</title>
        <authorList>
            <consortium name="The Broad Institute Genomics Platform"/>
            <consortium name="The Broad Institute Genome Sequencing Center for Infectious Disease"/>
            <person name="Wu L."/>
            <person name="Ma J."/>
        </authorList>
    </citation>
    <scope>NUCLEOTIDE SEQUENCE [LARGE SCALE GENOMIC DNA]</scope>
    <source>
        <strain evidence="3">NBRC 108730</strain>
    </source>
</reference>
<keyword evidence="3" id="KW-1185">Reference proteome</keyword>
<evidence type="ECO:0000313" key="3">
    <source>
        <dbReference type="Proteomes" id="UP001157017"/>
    </source>
</evidence>
<organism evidence="2 3">
    <name type="scientific">Angustibacter aerolatus</name>
    <dbReference type="NCBI Taxonomy" id="1162965"/>
    <lineage>
        <taxon>Bacteria</taxon>
        <taxon>Bacillati</taxon>
        <taxon>Actinomycetota</taxon>
        <taxon>Actinomycetes</taxon>
        <taxon>Kineosporiales</taxon>
        <taxon>Kineosporiaceae</taxon>
    </lineage>
</organism>
<feature type="compositionally biased region" description="Basic residues" evidence="1">
    <location>
        <begin position="52"/>
        <end position="64"/>
    </location>
</feature>